<feature type="domain" description="FAD/NAD(P)-binding" evidence="7">
    <location>
        <begin position="7"/>
        <end position="295"/>
    </location>
</feature>
<keyword evidence="3 6" id="KW-0274">FAD</keyword>
<reference evidence="8" key="1">
    <citation type="submission" date="2022-12" db="EMBL/GenBank/DDBJ databases">
        <title>Description and comparative metabolic analysis of Aerococcus sp. nov., isolated from the feces of a pig.</title>
        <authorList>
            <person name="Chang Y.-H."/>
        </authorList>
    </citation>
    <scope>NUCLEOTIDE SEQUENCE</scope>
    <source>
        <strain evidence="8">YH-aer222</strain>
    </source>
</reference>
<sequence length="332" mass="36835">MIPPRTDILIVGGGPAALFAGFYAGMRQLSTRIVESHPTIGGQPEILYPNKNIFDIPAYPKITGHALTINLQEQLARFENSTYFSLNEKVTQLQKQNDGFAVTTQNTTYYAKTVLIAAGNGAFAPRKIKLEGLEEIADKSVDYFLPKPNTLQDKKVVVCGGGDTAFDTALAIADQAKHVYLIHRRNRFRAHEHSVYLAKNHPKIDLLTPYVPQTVQGDKEGNLTQLTLQKARSEQTIDLAVDHLLMAYGYVSSLGPINDWGLKFHDNKIIVHQDMQTNLLGIFAIGDICYYPGKTSLIAQGFSEASIAINGIYQYLNPDQDLHPLHSSEIMH</sequence>
<feature type="binding site" evidence="6">
    <location>
        <position position="328"/>
    </location>
    <ligand>
        <name>FAD</name>
        <dbReference type="ChEBI" id="CHEBI:57692"/>
    </ligand>
</feature>
<evidence type="ECO:0000256" key="3">
    <source>
        <dbReference type="ARBA" id="ARBA00022827"/>
    </source>
</evidence>
<organism evidence="8 9">
    <name type="scientific">Aerococcus kribbianus</name>
    <dbReference type="NCBI Taxonomy" id="2999064"/>
    <lineage>
        <taxon>Bacteria</taxon>
        <taxon>Bacillati</taxon>
        <taxon>Bacillota</taxon>
        <taxon>Bacilli</taxon>
        <taxon>Lactobacillales</taxon>
        <taxon>Aerococcaceae</taxon>
        <taxon>Aerococcus</taxon>
    </lineage>
</organism>
<dbReference type="EMBL" id="JAPRFR010000002">
    <property type="protein sequence ID" value="MCZ0725929.1"/>
    <property type="molecule type" value="Genomic_DNA"/>
</dbReference>
<dbReference type="InterPro" id="IPR023753">
    <property type="entry name" value="FAD/NAD-binding_dom"/>
</dbReference>
<evidence type="ECO:0000313" key="8">
    <source>
        <dbReference type="EMBL" id="MCZ0725929.1"/>
    </source>
</evidence>
<name>A0A9X3FVD0_9LACT</name>
<comment type="subunit">
    <text evidence="1 6">Homodimer.</text>
</comment>
<feature type="binding site" evidence="6">
    <location>
        <position position="43"/>
    </location>
    <ligand>
        <name>FAD</name>
        <dbReference type="ChEBI" id="CHEBI:57692"/>
    </ligand>
</feature>
<feature type="binding site" evidence="6">
    <location>
        <position position="287"/>
    </location>
    <ligand>
        <name>FAD</name>
        <dbReference type="ChEBI" id="CHEBI:57692"/>
    </ligand>
</feature>
<dbReference type="SUPFAM" id="SSF51905">
    <property type="entry name" value="FAD/NAD(P)-binding domain"/>
    <property type="match status" value="1"/>
</dbReference>
<proteinExistence type="inferred from homology"/>
<keyword evidence="9" id="KW-1185">Reference proteome</keyword>
<evidence type="ECO:0000256" key="1">
    <source>
        <dbReference type="ARBA" id="ARBA00011738"/>
    </source>
</evidence>
<dbReference type="PRINTS" id="PR00469">
    <property type="entry name" value="PNDRDTASEII"/>
</dbReference>
<dbReference type="GO" id="GO:0004324">
    <property type="term" value="F:ferredoxin-NADP+ reductase activity"/>
    <property type="evidence" value="ECO:0007669"/>
    <property type="project" value="UniProtKB-UniRule"/>
</dbReference>
<keyword evidence="2 6" id="KW-0285">Flavoprotein</keyword>
<dbReference type="HAMAP" id="MF_01685">
    <property type="entry name" value="FENR2"/>
    <property type="match status" value="1"/>
</dbReference>
<comment type="catalytic activity">
    <reaction evidence="6">
        <text>2 reduced [2Fe-2S]-[ferredoxin] + NADP(+) + H(+) = 2 oxidized [2Fe-2S]-[ferredoxin] + NADPH</text>
        <dbReference type="Rhea" id="RHEA:20125"/>
        <dbReference type="Rhea" id="RHEA-COMP:10000"/>
        <dbReference type="Rhea" id="RHEA-COMP:10001"/>
        <dbReference type="ChEBI" id="CHEBI:15378"/>
        <dbReference type="ChEBI" id="CHEBI:33737"/>
        <dbReference type="ChEBI" id="CHEBI:33738"/>
        <dbReference type="ChEBI" id="CHEBI:57783"/>
        <dbReference type="ChEBI" id="CHEBI:58349"/>
        <dbReference type="EC" id="1.18.1.2"/>
    </reaction>
</comment>
<evidence type="ECO:0000313" key="9">
    <source>
        <dbReference type="Proteomes" id="UP001146670"/>
    </source>
</evidence>
<dbReference type="Gene3D" id="3.50.50.60">
    <property type="entry name" value="FAD/NAD(P)-binding domain"/>
    <property type="match status" value="2"/>
</dbReference>
<dbReference type="AlphaFoldDB" id="A0A9X3FVD0"/>
<dbReference type="PRINTS" id="PR00368">
    <property type="entry name" value="FADPNR"/>
</dbReference>
<dbReference type="InterPro" id="IPR022890">
    <property type="entry name" value="Fd--NADP_Rdtase_type_2"/>
</dbReference>
<dbReference type="PANTHER" id="PTHR48105">
    <property type="entry name" value="THIOREDOXIN REDUCTASE 1-RELATED-RELATED"/>
    <property type="match status" value="1"/>
</dbReference>
<evidence type="ECO:0000256" key="5">
    <source>
        <dbReference type="ARBA" id="ARBA00023002"/>
    </source>
</evidence>
<comment type="caution">
    <text evidence="8">The sequence shown here is derived from an EMBL/GenBank/DDBJ whole genome shotgun (WGS) entry which is preliminary data.</text>
</comment>
<gene>
    <name evidence="8" type="ORF">OW157_05015</name>
</gene>
<dbReference type="RefSeq" id="WP_268752260.1">
    <property type="nucleotide sequence ID" value="NZ_JAPRFQ010000002.1"/>
</dbReference>
<dbReference type="Pfam" id="PF07992">
    <property type="entry name" value="Pyr_redox_2"/>
    <property type="match status" value="1"/>
</dbReference>
<dbReference type="InterPro" id="IPR036188">
    <property type="entry name" value="FAD/NAD-bd_sf"/>
</dbReference>
<evidence type="ECO:0000256" key="6">
    <source>
        <dbReference type="HAMAP-Rule" id="MF_01685"/>
    </source>
</evidence>
<dbReference type="Proteomes" id="UP001146670">
    <property type="component" value="Unassembled WGS sequence"/>
</dbReference>
<dbReference type="GO" id="GO:0050661">
    <property type="term" value="F:NADP binding"/>
    <property type="evidence" value="ECO:0007669"/>
    <property type="project" value="UniProtKB-UniRule"/>
</dbReference>
<protein>
    <recommendedName>
        <fullName evidence="6">Ferredoxin--NADP reductase</fullName>
        <shortName evidence="6">FNR</shortName>
        <shortName evidence="6">Fd-NADP(+) reductase</shortName>
        <ecNumber evidence="6">1.18.1.2</ecNumber>
    </recommendedName>
</protein>
<evidence type="ECO:0000256" key="2">
    <source>
        <dbReference type="ARBA" id="ARBA00022630"/>
    </source>
</evidence>
<dbReference type="EC" id="1.18.1.2" evidence="6"/>
<comment type="caution">
    <text evidence="6">Lacks conserved residue(s) required for the propagation of feature annotation.</text>
</comment>
<comment type="similarity">
    <text evidence="6">Belongs to the ferredoxin--NADP reductase type 2 family.</text>
</comment>
<evidence type="ECO:0000259" key="7">
    <source>
        <dbReference type="Pfam" id="PF07992"/>
    </source>
</evidence>
<feature type="binding site" evidence="6">
    <location>
        <position position="123"/>
    </location>
    <ligand>
        <name>FAD</name>
        <dbReference type="ChEBI" id="CHEBI:57692"/>
    </ligand>
</feature>
<keyword evidence="4 6" id="KW-0521">NADP</keyword>
<dbReference type="InterPro" id="IPR050097">
    <property type="entry name" value="Ferredoxin-NADP_redctase_2"/>
</dbReference>
<evidence type="ECO:0000256" key="4">
    <source>
        <dbReference type="ARBA" id="ARBA00022857"/>
    </source>
</evidence>
<feature type="binding site" evidence="6">
    <location>
        <position position="90"/>
    </location>
    <ligand>
        <name>FAD</name>
        <dbReference type="ChEBI" id="CHEBI:57692"/>
    </ligand>
</feature>
<feature type="binding site" evidence="6">
    <location>
        <position position="48"/>
    </location>
    <ligand>
        <name>FAD</name>
        <dbReference type="ChEBI" id="CHEBI:57692"/>
    </ligand>
</feature>
<dbReference type="GO" id="GO:0050660">
    <property type="term" value="F:flavin adenine dinucleotide binding"/>
    <property type="evidence" value="ECO:0007669"/>
    <property type="project" value="UniProtKB-UniRule"/>
</dbReference>
<accession>A0A9X3FVD0</accession>
<comment type="cofactor">
    <cofactor evidence="6">
        <name>FAD</name>
        <dbReference type="ChEBI" id="CHEBI:57692"/>
    </cofactor>
    <text evidence="6">Binds 1 FAD per subunit.</text>
</comment>
<feature type="binding site" evidence="6">
    <location>
        <position position="35"/>
    </location>
    <ligand>
        <name>FAD</name>
        <dbReference type="ChEBI" id="CHEBI:57692"/>
    </ligand>
</feature>
<keyword evidence="5 6" id="KW-0560">Oxidoreductase</keyword>